<protein>
    <submittedName>
        <fullName evidence="2">Uncharacterized protein</fullName>
    </submittedName>
</protein>
<feature type="non-terminal residue" evidence="2">
    <location>
        <position position="1"/>
    </location>
</feature>
<name>A0AAV6MDH4_9ROSI</name>
<feature type="region of interest" description="Disordered" evidence="1">
    <location>
        <begin position="111"/>
        <end position="130"/>
    </location>
</feature>
<sequence>MTVGNKISEDALSDAKCGGTRDNGKRLRFVFGNTFNVWFRQTEKGRKLPLCSLYKPLRPPSLLHNQTTADPAINRRINFKMNSMFSFFDAFAAEILLGKFVTASTSVPSFTPNTGGGGSASSAPVKSMPGKKEEANAVAKSKNSLMKPRFALELDGLNCFETLVPN</sequence>
<dbReference type="PANTHER" id="PTHR33641">
    <property type="entry name" value="OS06G0133500 PROTEIN"/>
    <property type="match status" value="1"/>
</dbReference>
<evidence type="ECO:0000313" key="3">
    <source>
        <dbReference type="Proteomes" id="UP000685013"/>
    </source>
</evidence>
<proteinExistence type="predicted"/>
<accession>A0AAV6MDH4</accession>
<dbReference type="EMBL" id="JAGKQH010000015">
    <property type="protein sequence ID" value="KAG6579594.1"/>
    <property type="molecule type" value="Genomic_DNA"/>
</dbReference>
<organism evidence="2 3">
    <name type="scientific">Cucurbita argyrosperma subsp. sororia</name>
    <dbReference type="NCBI Taxonomy" id="37648"/>
    <lineage>
        <taxon>Eukaryota</taxon>
        <taxon>Viridiplantae</taxon>
        <taxon>Streptophyta</taxon>
        <taxon>Embryophyta</taxon>
        <taxon>Tracheophyta</taxon>
        <taxon>Spermatophyta</taxon>
        <taxon>Magnoliopsida</taxon>
        <taxon>eudicotyledons</taxon>
        <taxon>Gunneridae</taxon>
        <taxon>Pentapetalae</taxon>
        <taxon>rosids</taxon>
        <taxon>fabids</taxon>
        <taxon>Cucurbitales</taxon>
        <taxon>Cucurbitaceae</taxon>
        <taxon>Cucurbiteae</taxon>
        <taxon>Cucurbita</taxon>
    </lineage>
</organism>
<reference evidence="2 3" key="1">
    <citation type="journal article" date="2021" name="Hortic Res">
        <title>The domestication of Cucurbita argyrosperma as revealed by the genome of its wild relative.</title>
        <authorList>
            <person name="Barrera-Redondo J."/>
            <person name="Sanchez-de la Vega G."/>
            <person name="Aguirre-Liguori J.A."/>
            <person name="Castellanos-Morales G."/>
            <person name="Gutierrez-Guerrero Y.T."/>
            <person name="Aguirre-Dugua X."/>
            <person name="Aguirre-Planter E."/>
            <person name="Tenaillon M.I."/>
            <person name="Lira-Saade R."/>
            <person name="Eguiarte L.E."/>
        </authorList>
    </citation>
    <scope>NUCLEOTIDE SEQUENCE [LARGE SCALE GENOMIC DNA]</scope>
    <source>
        <strain evidence="2">JBR-2021</strain>
    </source>
</reference>
<dbReference type="AlphaFoldDB" id="A0AAV6MDH4"/>
<keyword evidence="3" id="KW-1185">Reference proteome</keyword>
<dbReference type="Proteomes" id="UP000685013">
    <property type="component" value="Chromosome 15"/>
</dbReference>
<dbReference type="PANTHER" id="PTHR33641:SF15">
    <property type="entry name" value="AVR9_CF-9 RAPIDLY ELICITED PROTEIN"/>
    <property type="match status" value="1"/>
</dbReference>
<comment type="caution">
    <text evidence="2">The sequence shown here is derived from an EMBL/GenBank/DDBJ whole genome shotgun (WGS) entry which is preliminary data.</text>
</comment>
<gene>
    <name evidence="2" type="ORF">SDJN03_24042</name>
</gene>
<evidence type="ECO:0000313" key="2">
    <source>
        <dbReference type="EMBL" id="KAG6579594.1"/>
    </source>
</evidence>
<evidence type="ECO:0000256" key="1">
    <source>
        <dbReference type="SAM" id="MobiDB-lite"/>
    </source>
</evidence>